<keyword evidence="1" id="KW-0732">Signal</keyword>
<proteinExistence type="predicted"/>
<feature type="chain" id="PRO_5043628936" description="Root meristem growth factor 8" evidence="1">
    <location>
        <begin position="29"/>
        <end position="141"/>
    </location>
</feature>
<dbReference type="AlphaFoldDB" id="A0AAV1X9J2"/>
<evidence type="ECO:0000256" key="1">
    <source>
        <dbReference type="SAM" id="SignalP"/>
    </source>
</evidence>
<gene>
    <name evidence="2" type="ORF">LLUT_LOCUS19232</name>
</gene>
<evidence type="ECO:0008006" key="4">
    <source>
        <dbReference type="Google" id="ProtNLM"/>
    </source>
</evidence>
<protein>
    <recommendedName>
        <fullName evidence="4">Root meristem growth factor 8</fullName>
    </recommendedName>
</protein>
<organism evidence="2 3">
    <name type="scientific">Lupinus luteus</name>
    <name type="common">European yellow lupine</name>
    <dbReference type="NCBI Taxonomy" id="3873"/>
    <lineage>
        <taxon>Eukaryota</taxon>
        <taxon>Viridiplantae</taxon>
        <taxon>Streptophyta</taxon>
        <taxon>Embryophyta</taxon>
        <taxon>Tracheophyta</taxon>
        <taxon>Spermatophyta</taxon>
        <taxon>Magnoliopsida</taxon>
        <taxon>eudicotyledons</taxon>
        <taxon>Gunneridae</taxon>
        <taxon>Pentapetalae</taxon>
        <taxon>rosids</taxon>
        <taxon>fabids</taxon>
        <taxon>Fabales</taxon>
        <taxon>Fabaceae</taxon>
        <taxon>Papilionoideae</taxon>
        <taxon>50 kb inversion clade</taxon>
        <taxon>genistoids sensu lato</taxon>
        <taxon>core genistoids</taxon>
        <taxon>Genisteae</taxon>
        <taxon>Lupinus</taxon>
    </lineage>
</organism>
<dbReference type="EMBL" id="CAXHTB010000013">
    <property type="protein sequence ID" value="CAL0318172.1"/>
    <property type="molecule type" value="Genomic_DNA"/>
</dbReference>
<comment type="caution">
    <text evidence="2">The sequence shown here is derived from an EMBL/GenBank/DDBJ whole genome shotgun (WGS) entry which is preliminary data.</text>
</comment>
<feature type="signal peptide" evidence="1">
    <location>
        <begin position="1"/>
        <end position="28"/>
    </location>
</feature>
<reference evidence="2 3" key="1">
    <citation type="submission" date="2024-03" db="EMBL/GenBank/DDBJ databases">
        <authorList>
            <person name="Martinez-Hernandez J."/>
        </authorList>
    </citation>
    <scope>NUCLEOTIDE SEQUENCE [LARGE SCALE GENOMIC DNA]</scope>
</reference>
<name>A0AAV1X9J2_LUPLU</name>
<keyword evidence="3" id="KW-1185">Reference proteome</keyword>
<dbReference type="Proteomes" id="UP001497480">
    <property type="component" value="Unassembled WGS sequence"/>
</dbReference>
<sequence>MLLRKMGLIITITLLSIFFSSLLPPSTSLHIQLQYSVQGQDMIEAINANKQQLSLPALPRKLSFNKKDQEYAGVGDLASHKQKDSLPAGKQYHKKQNMMVGRKGTKQEWLKEDNPSKYFTMDYPIVRRKRPIHNKHLQVVP</sequence>
<evidence type="ECO:0000313" key="3">
    <source>
        <dbReference type="Proteomes" id="UP001497480"/>
    </source>
</evidence>
<evidence type="ECO:0000313" key="2">
    <source>
        <dbReference type="EMBL" id="CAL0318172.1"/>
    </source>
</evidence>
<accession>A0AAV1X9J2</accession>